<reference evidence="2" key="2">
    <citation type="journal article" date="2023" name="IMA Fungus">
        <title>Comparative genomic study of the Penicillium genus elucidates a diverse pangenome and 15 lateral gene transfer events.</title>
        <authorList>
            <person name="Petersen C."/>
            <person name="Sorensen T."/>
            <person name="Nielsen M.R."/>
            <person name="Sondergaard T.E."/>
            <person name="Sorensen J.L."/>
            <person name="Fitzpatrick D.A."/>
            <person name="Frisvad J.C."/>
            <person name="Nielsen K.L."/>
        </authorList>
    </citation>
    <scope>NUCLEOTIDE SEQUENCE</scope>
    <source>
        <strain evidence="2">IBT 29677</strain>
    </source>
</reference>
<keyword evidence="3" id="KW-1185">Reference proteome</keyword>
<dbReference type="AlphaFoldDB" id="A0A9W9WAU8"/>
<name>A0A9W9WAU8_9EURO</name>
<dbReference type="GeneID" id="81364244"/>
<organism evidence="2 3">
    <name type="scientific">Penicillium cosmopolitanum</name>
    <dbReference type="NCBI Taxonomy" id="1131564"/>
    <lineage>
        <taxon>Eukaryota</taxon>
        <taxon>Fungi</taxon>
        <taxon>Dikarya</taxon>
        <taxon>Ascomycota</taxon>
        <taxon>Pezizomycotina</taxon>
        <taxon>Eurotiomycetes</taxon>
        <taxon>Eurotiomycetidae</taxon>
        <taxon>Eurotiales</taxon>
        <taxon>Aspergillaceae</taxon>
        <taxon>Penicillium</taxon>
    </lineage>
</organism>
<sequence length="108" mass="11764">MANHSRTFEHGITDDYIGNILVEIWIHRVKVNRHDANEPYFNSDPAIPIDIQDPGLNIQGLEASESFVTDPDPLQQQPTGPWAPASASSSSGNLLSTDLVTAIDVSQP</sequence>
<dbReference type="RefSeq" id="XP_056493846.1">
    <property type="nucleotide sequence ID" value="XM_056625264.1"/>
</dbReference>
<proteinExistence type="predicted"/>
<evidence type="ECO:0000313" key="3">
    <source>
        <dbReference type="Proteomes" id="UP001147747"/>
    </source>
</evidence>
<evidence type="ECO:0000256" key="1">
    <source>
        <dbReference type="SAM" id="MobiDB-lite"/>
    </source>
</evidence>
<dbReference type="EMBL" id="JAPZBU010000003">
    <property type="protein sequence ID" value="KAJ5414000.1"/>
    <property type="molecule type" value="Genomic_DNA"/>
</dbReference>
<feature type="region of interest" description="Disordered" evidence="1">
    <location>
        <begin position="68"/>
        <end position="93"/>
    </location>
</feature>
<dbReference type="Proteomes" id="UP001147747">
    <property type="component" value="Unassembled WGS sequence"/>
</dbReference>
<protein>
    <submittedName>
        <fullName evidence="2">Uncharacterized protein</fullName>
    </submittedName>
</protein>
<reference evidence="2" key="1">
    <citation type="submission" date="2022-12" db="EMBL/GenBank/DDBJ databases">
        <authorList>
            <person name="Petersen C."/>
        </authorList>
    </citation>
    <scope>NUCLEOTIDE SEQUENCE</scope>
    <source>
        <strain evidence="2">IBT 29677</strain>
    </source>
</reference>
<accession>A0A9W9WAU8</accession>
<evidence type="ECO:0000313" key="2">
    <source>
        <dbReference type="EMBL" id="KAJ5414000.1"/>
    </source>
</evidence>
<comment type="caution">
    <text evidence="2">The sequence shown here is derived from an EMBL/GenBank/DDBJ whole genome shotgun (WGS) entry which is preliminary data.</text>
</comment>
<gene>
    <name evidence="2" type="ORF">N7509_000627</name>
</gene>